<dbReference type="UniPathway" id="UPA00079"/>
<dbReference type="EMBL" id="QKZV01000001">
    <property type="protein sequence ID" value="PZX65907.1"/>
    <property type="molecule type" value="Genomic_DNA"/>
</dbReference>
<dbReference type="AlphaFoldDB" id="A0A2W7SG71"/>
<evidence type="ECO:0000313" key="5">
    <source>
        <dbReference type="EMBL" id="PZX65907.1"/>
    </source>
</evidence>
<dbReference type="EC" id="4.2.1.151" evidence="4"/>
<name>A0A2W7SG71_9BACT</name>
<sequence>MHAKVNELDKRIRVGAVSYLNTKPLLYGVKKNAALLEQIALIEDYPASIANMLLNDEIDVGLIPVAVIPKMKASYIITDYCIGAENDVASVCLFSEKPIEEITHVLLDYQSRTSVNLAKVLLKHYWKKEVIFVDGGVDFRAQIKGTTAGVVIGDRALEQRKISPFIYDLAGNWIKMTGLPFVFAAWIANKPLNENFIAEFNKANALGIEHLNEVLAQLNYSTYNLHTYYTQNISYELTDNKRKGLELFLSLLKTV</sequence>
<dbReference type="PANTHER" id="PTHR37690">
    <property type="entry name" value="CHORISMATE DEHYDRATASE"/>
    <property type="match status" value="1"/>
</dbReference>
<dbReference type="SUPFAM" id="SSF53850">
    <property type="entry name" value="Periplasmic binding protein-like II"/>
    <property type="match status" value="1"/>
</dbReference>
<evidence type="ECO:0000256" key="1">
    <source>
        <dbReference type="ARBA" id="ARBA00004863"/>
    </source>
</evidence>
<evidence type="ECO:0000256" key="2">
    <source>
        <dbReference type="ARBA" id="ARBA00022428"/>
    </source>
</evidence>
<keyword evidence="3 4" id="KW-0456">Lyase</keyword>
<accession>A0A2W7SG71</accession>
<dbReference type="Pfam" id="PF02621">
    <property type="entry name" value="VitK2_biosynth"/>
    <property type="match status" value="1"/>
</dbReference>
<comment type="caution">
    <text evidence="5">The sequence shown here is derived from an EMBL/GenBank/DDBJ whole genome shotgun (WGS) entry which is preliminary data.</text>
</comment>
<evidence type="ECO:0000256" key="4">
    <source>
        <dbReference type="HAMAP-Rule" id="MF_00995"/>
    </source>
</evidence>
<comment type="pathway">
    <text evidence="1 4">Quinol/quinone metabolism; menaquinone biosynthesis.</text>
</comment>
<gene>
    <name evidence="4" type="primary">mqnA</name>
    <name evidence="5" type="ORF">LX80_00401</name>
</gene>
<dbReference type="InterPro" id="IPR003773">
    <property type="entry name" value="Menaquinone_biosynth"/>
</dbReference>
<dbReference type="InterPro" id="IPR030868">
    <property type="entry name" value="MqnA"/>
</dbReference>
<comment type="catalytic activity">
    <reaction evidence="4">
        <text>chorismate = 3-[(1-carboxyvinyl)-oxy]benzoate + H2O</text>
        <dbReference type="Rhea" id="RHEA:40051"/>
        <dbReference type="ChEBI" id="CHEBI:15377"/>
        <dbReference type="ChEBI" id="CHEBI:29748"/>
        <dbReference type="ChEBI" id="CHEBI:76981"/>
        <dbReference type="EC" id="4.2.1.151"/>
    </reaction>
</comment>
<dbReference type="HAMAP" id="MF_00995">
    <property type="entry name" value="MqnA"/>
    <property type="match status" value="1"/>
</dbReference>
<dbReference type="Proteomes" id="UP000249720">
    <property type="component" value="Unassembled WGS sequence"/>
</dbReference>
<dbReference type="GO" id="GO:0016836">
    <property type="term" value="F:hydro-lyase activity"/>
    <property type="evidence" value="ECO:0007669"/>
    <property type="project" value="UniProtKB-UniRule"/>
</dbReference>
<dbReference type="Gene3D" id="3.40.190.10">
    <property type="entry name" value="Periplasmic binding protein-like II"/>
    <property type="match status" value="2"/>
</dbReference>
<dbReference type="PANTHER" id="PTHR37690:SF1">
    <property type="entry name" value="CHORISMATE DEHYDRATASE"/>
    <property type="match status" value="1"/>
</dbReference>
<dbReference type="CDD" id="cd13634">
    <property type="entry name" value="PBP2_Sco4506"/>
    <property type="match status" value="1"/>
</dbReference>
<dbReference type="GO" id="GO:0009234">
    <property type="term" value="P:menaquinone biosynthetic process"/>
    <property type="evidence" value="ECO:0007669"/>
    <property type="project" value="UniProtKB-UniRule"/>
</dbReference>
<reference evidence="5 6" key="1">
    <citation type="submission" date="2018-06" db="EMBL/GenBank/DDBJ databases">
        <title>Genomic Encyclopedia of Archaeal and Bacterial Type Strains, Phase II (KMG-II): from individual species to whole genera.</title>
        <authorList>
            <person name="Goeker M."/>
        </authorList>
    </citation>
    <scope>NUCLEOTIDE SEQUENCE [LARGE SCALE GENOMIC DNA]</scope>
    <source>
        <strain evidence="5 6">DSM 23241</strain>
    </source>
</reference>
<organism evidence="5 6">
    <name type="scientific">Hydrotalea sandarakina</name>
    <dbReference type="NCBI Taxonomy" id="1004304"/>
    <lineage>
        <taxon>Bacteria</taxon>
        <taxon>Pseudomonadati</taxon>
        <taxon>Bacteroidota</taxon>
        <taxon>Chitinophagia</taxon>
        <taxon>Chitinophagales</taxon>
        <taxon>Chitinophagaceae</taxon>
        <taxon>Hydrotalea</taxon>
    </lineage>
</organism>
<protein>
    <recommendedName>
        <fullName evidence="4">Chorismate dehydratase</fullName>
        <ecNumber evidence="4">4.2.1.151</ecNumber>
    </recommendedName>
    <alternativeName>
        <fullName evidence="4">Menaquinone biosynthetic enzyme MqnA</fullName>
    </alternativeName>
</protein>
<keyword evidence="6" id="KW-1185">Reference proteome</keyword>
<keyword evidence="2 4" id="KW-0474">Menaquinone biosynthesis</keyword>
<evidence type="ECO:0000256" key="3">
    <source>
        <dbReference type="ARBA" id="ARBA00023239"/>
    </source>
</evidence>
<comment type="similarity">
    <text evidence="4">Belongs to the MqnA/MqnD family. MqnA subfamily.</text>
</comment>
<evidence type="ECO:0000313" key="6">
    <source>
        <dbReference type="Proteomes" id="UP000249720"/>
    </source>
</evidence>
<comment type="function">
    <text evidence="4">Catalyzes the dehydration of chorismate into 3-[(1-carboxyvinyl)oxy]benzoate, a step in the biosynthesis of menaquinone (MK, vitamin K2).</text>
</comment>
<proteinExistence type="inferred from homology"/>